<evidence type="ECO:0000256" key="4">
    <source>
        <dbReference type="PROSITE-ProRule" id="PRU00433"/>
    </source>
</evidence>
<evidence type="ECO:0000256" key="3">
    <source>
        <dbReference type="ARBA" id="ARBA00023004"/>
    </source>
</evidence>
<dbReference type="InterPro" id="IPR051459">
    <property type="entry name" value="Cytochrome_c-type_DH"/>
</dbReference>
<dbReference type="Proteomes" id="UP000642809">
    <property type="component" value="Unassembled WGS sequence"/>
</dbReference>
<keyword evidence="2 4" id="KW-0479">Metal-binding</keyword>
<dbReference type="GO" id="GO:0009055">
    <property type="term" value="F:electron transfer activity"/>
    <property type="evidence" value="ECO:0007669"/>
    <property type="project" value="InterPro"/>
</dbReference>
<dbReference type="RefSeq" id="WP_189583023.1">
    <property type="nucleotide sequence ID" value="NZ_BMYF01000015.1"/>
</dbReference>
<dbReference type="EMBL" id="BMYF01000015">
    <property type="protein sequence ID" value="GHB42889.1"/>
    <property type="molecule type" value="Genomic_DNA"/>
</dbReference>
<dbReference type="GO" id="GO:0046872">
    <property type="term" value="F:metal ion binding"/>
    <property type="evidence" value="ECO:0007669"/>
    <property type="project" value="UniProtKB-KW"/>
</dbReference>
<evidence type="ECO:0000313" key="7">
    <source>
        <dbReference type="Proteomes" id="UP000642809"/>
    </source>
</evidence>
<proteinExistence type="predicted"/>
<keyword evidence="7" id="KW-1185">Reference proteome</keyword>
<comment type="caution">
    <text evidence="6">The sequence shown here is derived from an EMBL/GenBank/DDBJ whole genome shotgun (WGS) entry which is preliminary data.</text>
</comment>
<dbReference type="AlphaFoldDB" id="A0A8J3CYN0"/>
<sequence>MNRLKWVFPLLASVLIACQGSNKPDSEKGLADIRDSKVLQFAIEGKTIYENLCANCHGSDGMGLGRLIPPINGADYFKEDIGRTVRIIKNGQEGSIIVNGIEYNGVMPANSKLTTIEISKLTTYLYNIWGESRGIISSSDIEKYLNEKGSD</sequence>
<evidence type="ECO:0000256" key="1">
    <source>
        <dbReference type="ARBA" id="ARBA00022617"/>
    </source>
</evidence>
<dbReference type="PROSITE" id="PS51257">
    <property type="entry name" value="PROKAR_LIPOPROTEIN"/>
    <property type="match status" value="1"/>
</dbReference>
<organism evidence="6 7">
    <name type="scientific">Mongoliitalea lutea</name>
    <dbReference type="NCBI Taxonomy" id="849756"/>
    <lineage>
        <taxon>Bacteria</taxon>
        <taxon>Pseudomonadati</taxon>
        <taxon>Bacteroidota</taxon>
        <taxon>Cytophagia</taxon>
        <taxon>Cytophagales</taxon>
        <taxon>Cyclobacteriaceae</taxon>
        <taxon>Mongoliitalea</taxon>
    </lineage>
</organism>
<protein>
    <recommendedName>
        <fullName evidence="5">Cytochrome c domain-containing protein</fullName>
    </recommendedName>
</protein>
<dbReference type="InterPro" id="IPR009056">
    <property type="entry name" value="Cyt_c-like_dom"/>
</dbReference>
<name>A0A8J3CYN0_9BACT</name>
<evidence type="ECO:0000259" key="5">
    <source>
        <dbReference type="PROSITE" id="PS51007"/>
    </source>
</evidence>
<dbReference type="Gene3D" id="1.10.760.10">
    <property type="entry name" value="Cytochrome c-like domain"/>
    <property type="match status" value="1"/>
</dbReference>
<dbReference type="PANTHER" id="PTHR35008">
    <property type="entry name" value="BLL4482 PROTEIN-RELATED"/>
    <property type="match status" value="1"/>
</dbReference>
<dbReference type="GO" id="GO:0020037">
    <property type="term" value="F:heme binding"/>
    <property type="evidence" value="ECO:0007669"/>
    <property type="project" value="InterPro"/>
</dbReference>
<evidence type="ECO:0000256" key="2">
    <source>
        <dbReference type="ARBA" id="ARBA00022723"/>
    </source>
</evidence>
<accession>A0A8J3CYN0</accession>
<keyword evidence="3 4" id="KW-0408">Iron</keyword>
<keyword evidence="1 4" id="KW-0349">Heme</keyword>
<gene>
    <name evidence="6" type="ORF">GCM10008106_24950</name>
</gene>
<dbReference type="SUPFAM" id="SSF46626">
    <property type="entry name" value="Cytochrome c"/>
    <property type="match status" value="1"/>
</dbReference>
<reference evidence="6" key="1">
    <citation type="journal article" date="2014" name="Int. J. Syst. Evol. Microbiol.">
        <title>Complete genome sequence of Corynebacterium casei LMG S-19264T (=DSM 44701T), isolated from a smear-ripened cheese.</title>
        <authorList>
            <consortium name="US DOE Joint Genome Institute (JGI-PGF)"/>
            <person name="Walter F."/>
            <person name="Albersmeier A."/>
            <person name="Kalinowski J."/>
            <person name="Ruckert C."/>
        </authorList>
    </citation>
    <scope>NUCLEOTIDE SEQUENCE</scope>
    <source>
        <strain evidence="6">KCTC 23224</strain>
    </source>
</reference>
<dbReference type="Pfam" id="PF13442">
    <property type="entry name" value="Cytochrome_CBB3"/>
    <property type="match status" value="1"/>
</dbReference>
<dbReference type="InterPro" id="IPR036909">
    <property type="entry name" value="Cyt_c-like_dom_sf"/>
</dbReference>
<reference evidence="6" key="2">
    <citation type="submission" date="2020-09" db="EMBL/GenBank/DDBJ databases">
        <authorList>
            <person name="Sun Q."/>
            <person name="Kim S."/>
        </authorList>
    </citation>
    <scope>NUCLEOTIDE SEQUENCE</scope>
    <source>
        <strain evidence="6">KCTC 23224</strain>
    </source>
</reference>
<evidence type="ECO:0000313" key="6">
    <source>
        <dbReference type="EMBL" id="GHB42889.1"/>
    </source>
</evidence>
<feature type="domain" description="Cytochrome c" evidence="5">
    <location>
        <begin position="40"/>
        <end position="129"/>
    </location>
</feature>
<dbReference type="PANTHER" id="PTHR35008:SF8">
    <property type="entry name" value="ALCOHOL DEHYDROGENASE CYTOCHROME C SUBUNIT"/>
    <property type="match status" value="1"/>
</dbReference>
<dbReference type="PROSITE" id="PS51007">
    <property type="entry name" value="CYTC"/>
    <property type="match status" value="1"/>
</dbReference>